<evidence type="ECO:0000256" key="3">
    <source>
        <dbReference type="ARBA" id="ARBA00022448"/>
    </source>
</evidence>
<dbReference type="InterPro" id="IPR036282">
    <property type="entry name" value="Glutathione-S-Trfase_C_sf"/>
</dbReference>
<dbReference type="InterPro" id="IPR050931">
    <property type="entry name" value="Mito_Protein_Transport_Metaxin"/>
</dbReference>
<dbReference type="GO" id="GO:0007005">
    <property type="term" value="P:mitochondrion organization"/>
    <property type="evidence" value="ECO:0007669"/>
    <property type="project" value="TreeGrafter"/>
</dbReference>
<organism evidence="11 12">
    <name type="scientific">Panagrellus redivivus</name>
    <name type="common">Microworm</name>
    <dbReference type="NCBI Taxonomy" id="6233"/>
    <lineage>
        <taxon>Eukaryota</taxon>
        <taxon>Metazoa</taxon>
        <taxon>Ecdysozoa</taxon>
        <taxon>Nematoda</taxon>
        <taxon>Chromadorea</taxon>
        <taxon>Rhabditida</taxon>
        <taxon>Tylenchina</taxon>
        <taxon>Panagrolaimomorpha</taxon>
        <taxon>Panagrolaimoidea</taxon>
        <taxon>Panagrolaimidae</taxon>
        <taxon>Panagrellus</taxon>
    </lineage>
</organism>
<dbReference type="Gene3D" id="1.20.1050.10">
    <property type="match status" value="1"/>
</dbReference>
<evidence type="ECO:0000313" key="12">
    <source>
        <dbReference type="WBParaSite" id="Pan_g6555.t1"/>
    </source>
</evidence>
<evidence type="ECO:0000256" key="7">
    <source>
        <dbReference type="ARBA" id="ARBA00023136"/>
    </source>
</evidence>
<evidence type="ECO:0000256" key="5">
    <source>
        <dbReference type="ARBA" id="ARBA00022927"/>
    </source>
</evidence>
<keyword evidence="4" id="KW-1000">Mitochondrion outer membrane</keyword>
<dbReference type="Pfam" id="PF17171">
    <property type="entry name" value="GST_C_6"/>
    <property type="match status" value="1"/>
</dbReference>
<evidence type="ECO:0000256" key="8">
    <source>
        <dbReference type="SAM" id="Phobius"/>
    </source>
</evidence>
<keyword evidence="3" id="KW-0813">Transport</keyword>
<dbReference type="Pfam" id="PF10568">
    <property type="entry name" value="Tom37"/>
    <property type="match status" value="1"/>
</dbReference>
<keyword evidence="7 8" id="KW-0472">Membrane</keyword>
<comment type="similarity">
    <text evidence="2">Belongs to the metaxin family.</text>
</comment>
<name>A0A7E4W2J1_PANRE</name>
<evidence type="ECO:0000259" key="10">
    <source>
        <dbReference type="Pfam" id="PF17171"/>
    </source>
</evidence>
<sequence length="328" mass="37076">MSNDNRDDIELVVWPGDFGLLSIDTTCLQAMVAAKIAAAPVRFKFSTNSKESPSGELPALFHGRDVCTTFEEIADHLRNTKGDLQDVVLDGDLTQVQRSDFLSYASYLRTQLYPALLQTMWVDNSNYSTVTQYWFTSKMSFPWNMWYVESRRQFAKDYLATIDRTEGDILKDALKVLNNLSAKLGDSKYFTGDKPCSLDALIFGYLAPLLKFPFPNDRIQIHLASLPNLARFVESVICIYLPLTDEEIRYQNVTKSFWETRKKKAQKVSEEIRQRQAANEAESESAGSTSLRDTIMFGVGAVTLSVLFAVHTGIISFIQDDDTGIDDY</sequence>
<keyword evidence="11" id="KW-1185">Reference proteome</keyword>
<comment type="subcellular location">
    <subcellularLocation>
        <location evidence="1">Mitochondrion outer membrane</location>
    </subcellularLocation>
</comment>
<keyword evidence="5" id="KW-0653">Protein transport</keyword>
<accession>A0A7E4W2J1</accession>
<reference evidence="12" key="2">
    <citation type="submission" date="2020-10" db="UniProtKB">
        <authorList>
            <consortium name="WormBaseParasite"/>
        </authorList>
    </citation>
    <scope>IDENTIFICATION</scope>
</reference>
<keyword evidence="8" id="KW-1133">Transmembrane helix</keyword>
<dbReference type="WBParaSite" id="Pan_g6555.t1">
    <property type="protein sequence ID" value="Pan_g6555.t1"/>
    <property type="gene ID" value="Pan_g6555"/>
</dbReference>
<evidence type="ECO:0000259" key="9">
    <source>
        <dbReference type="Pfam" id="PF10568"/>
    </source>
</evidence>
<dbReference type="AlphaFoldDB" id="A0A7E4W2J1"/>
<keyword evidence="6" id="KW-0496">Mitochondrion</keyword>
<evidence type="ECO:0000256" key="6">
    <source>
        <dbReference type="ARBA" id="ARBA00023128"/>
    </source>
</evidence>
<protein>
    <submittedName>
        <fullName evidence="12">Metaxin</fullName>
    </submittedName>
</protein>
<dbReference type="Proteomes" id="UP000492821">
    <property type="component" value="Unassembled WGS sequence"/>
</dbReference>
<dbReference type="PANTHER" id="PTHR12289">
    <property type="entry name" value="METAXIN RELATED"/>
    <property type="match status" value="1"/>
</dbReference>
<dbReference type="PANTHER" id="PTHR12289:SF41">
    <property type="entry name" value="FAILED AXON CONNECTIONS-RELATED"/>
    <property type="match status" value="1"/>
</dbReference>
<evidence type="ECO:0000313" key="11">
    <source>
        <dbReference type="Proteomes" id="UP000492821"/>
    </source>
</evidence>
<dbReference type="GO" id="GO:0001401">
    <property type="term" value="C:SAM complex"/>
    <property type="evidence" value="ECO:0007669"/>
    <property type="project" value="InterPro"/>
</dbReference>
<keyword evidence="8" id="KW-0812">Transmembrane</keyword>
<evidence type="ECO:0000256" key="4">
    <source>
        <dbReference type="ARBA" id="ARBA00022787"/>
    </source>
</evidence>
<proteinExistence type="inferred from homology"/>
<feature type="domain" description="Metaxin glutathione S-transferase" evidence="10">
    <location>
        <begin position="175"/>
        <end position="235"/>
    </location>
</feature>
<evidence type="ECO:0000256" key="1">
    <source>
        <dbReference type="ARBA" id="ARBA00004294"/>
    </source>
</evidence>
<dbReference type="InterPro" id="IPR019564">
    <property type="entry name" value="Sam37/metaxin_N"/>
</dbReference>
<feature type="domain" description="Mitochondrial outer membrane transport complex Sam37/metaxin N-terminal" evidence="9">
    <location>
        <begin position="27"/>
        <end position="152"/>
    </location>
</feature>
<dbReference type="InterPro" id="IPR033468">
    <property type="entry name" value="Metaxin_GST"/>
</dbReference>
<evidence type="ECO:0000256" key="2">
    <source>
        <dbReference type="ARBA" id="ARBA00009170"/>
    </source>
</evidence>
<feature type="transmembrane region" description="Helical" evidence="8">
    <location>
        <begin position="295"/>
        <end position="318"/>
    </location>
</feature>
<dbReference type="SUPFAM" id="SSF47616">
    <property type="entry name" value="GST C-terminal domain-like"/>
    <property type="match status" value="1"/>
</dbReference>
<reference evidence="11" key="1">
    <citation type="journal article" date="2013" name="Genetics">
        <title>The draft genome and transcriptome of Panagrellus redivivus are shaped by the harsh demands of a free-living lifestyle.</title>
        <authorList>
            <person name="Srinivasan J."/>
            <person name="Dillman A.R."/>
            <person name="Macchietto M.G."/>
            <person name="Heikkinen L."/>
            <person name="Lakso M."/>
            <person name="Fracchia K.M."/>
            <person name="Antoshechkin I."/>
            <person name="Mortazavi A."/>
            <person name="Wong G."/>
            <person name="Sternberg P.W."/>
        </authorList>
    </citation>
    <scope>NUCLEOTIDE SEQUENCE [LARGE SCALE GENOMIC DNA]</scope>
    <source>
        <strain evidence="11">MT8872</strain>
    </source>
</reference>
<dbReference type="GO" id="GO:0015031">
    <property type="term" value="P:protein transport"/>
    <property type="evidence" value="ECO:0007669"/>
    <property type="project" value="UniProtKB-KW"/>
</dbReference>